<dbReference type="EMBL" id="CP001291">
    <property type="protein sequence ID" value="ACK71707.1"/>
    <property type="molecule type" value="Genomic_DNA"/>
</dbReference>
<dbReference type="Gene3D" id="3.30.700.10">
    <property type="entry name" value="Glycoprotein, Type 4 Pilin"/>
    <property type="match status" value="1"/>
</dbReference>
<dbReference type="InterPro" id="IPR045584">
    <property type="entry name" value="Pilin-like"/>
</dbReference>
<sequence length="178" mass="19496">MTKQENLGYTLTELMLTIIILSILLAIVLPLFSQVVGNVRLKLAILTLAQYWKITRFDAMGNGTTPHTLCMNDTNEGVQVAKILGNNCQTITSWNFLAKGVSIDRANSTLRTQASVAGNGGRIYRVSWADTDAGLGGSWGQLGRLVLIADGTSAKKCLFLFNVDGSWDIREDKKCNKR</sequence>
<dbReference type="NCBIfam" id="TIGR02532">
    <property type="entry name" value="IV_pilin_GFxxxE"/>
    <property type="match status" value="1"/>
</dbReference>
<protein>
    <recommendedName>
        <fullName evidence="4">Prepilin-type N-terminal cleavage/methylation domain-containing protein</fullName>
    </recommendedName>
</protein>
<keyword evidence="1" id="KW-1133">Transmembrane helix</keyword>
<evidence type="ECO:0000313" key="3">
    <source>
        <dbReference type="Proteomes" id="UP000002384"/>
    </source>
</evidence>
<proteinExistence type="predicted"/>
<evidence type="ECO:0000256" key="1">
    <source>
        <dbReference type="SAM" id="Phobius"/>
    </source>
</evidence>
<dbReference type="Pfam" id="PF07963">
    <property type="entry name" value="N_methyl"/>
    <property type="match status" value="1"/>
</dbReference>
<dbReference type="STRING" id="65393.PCC7424_3308"/>
<dbReference type="InterPro" id="IPR012902">
    <property type="entry name" value="N_methyl_site"/>
</dbReference>
<organism evidence="2 3">
    <name type="scientific">Gloeothece citriformis (strain PCC 7424)</name>
    <name type="common">Cyanothece sp. (strain PCC 7424)</name>
    <dbReference type="NCBI Taxonomy" id="65393"/>
    <lineage>
        <taxon>Bacteria</taxon>
        <taxon>Bacillati</taxon>
        <taxon>Cyanobacteriota</taxon>
        <taxon>Cyanophyceae</taxon>
        <taxon>Oscillatoriophycideae</taxon>
        <taxon>Chroococcales</taxon>
        <taxon>Aphanothecaceae</taxon>
        <taxon>Gloeothece</taxon>
        <taxon>Gloeothece citriformis</taxon>
    </lineage>
</organism>
<dbReference type="eggNOG" id="COG4970">
    <property type="taxonomic scope" value="Bacteria"/>
</dbReference>
<keyword evidence="1" id="KW-0812">Transmembrane</keyword>
<gene>
    <name evidence="2" type="ordered locus">PCC7424_3308</name>
</gene>
<evidence type="ECO:0000313" key="2">
    <source>
        <dbReference type="EMBL" id="ACK71707.1"/>
    </source>
</evidence>
<dbReference type="OrthoDB" id="425497at2"/>
<reference evidence="3" key="1">
    <citation type="journal article" date="2011" name="MBio">
        <title>Novel metabolic attributes of the genus Cyanothece, comprising a group of unicellular nitrogen-fixing Cyanobacteria.</title>
        <authorList>
            <person name="Bandyopadhyay A."/>
            <person name="Elvitigala T."/>
            <person name="Welsh E."/>
            <person name="Stockel J."/>
            <person name="Liberton M."/>
            <person name="Min H."/>
            <person name="Sherman L.A."/>
            <person name="Pakrasi H.B."/>
        </authorList>
    </citation>
    <scope>NUCLEOTIDE SEQUENCE [LARGE SCALE GENOMIC DNA]</scope>
    <source>
        <strain evidence="3">PCC 7424</strain>
    </source>
</reference>
<keyword evidence="3" id="KW-1185">Reference proteome</keyword>
<dbReference type="KEGG" id="cyc:PCC7424_3308"/>
<dbReference type="RefSeq" id="WP_015955303.1">
    <property type="nucleotide sequence ID" value="NC_011729.1"/>
</dbReference>
<feature type="transmembrane region" description="Helical" evidence="1">
    <location>
        <begin position="14"/>
        <end position="32"/>
    </location>
</feature>
<dbReference type="Proteomes" id="UP000002384">
    <property type="component" value="Chromosome"/>
</dbReference>
<dbReference type="HOGENOM" id="CLU_120434_0_0_3"/>
<evidence type="ECO:0008006" key="4">
    <source>
        <dbReference type="Google" id="ProtNLM"/>
    </source>
</evidence>
<dbReference type="AlphaFoldDB" id="B7KE09"/>
<dbReference type="SUPFAM" id="SSF54523">
    <property type="entry name" value="Pili subunits"/>
    <property type="match status" value="1"/>
</dbReference>
<keyword evidence="1" id="KW-0472">Membrane</keyword>
<name>B7KE09_GLOC7</name>
<accession>B7KE09</accession>